<evidence type="ECO:0000313" key="4">
    <source>
        <dbReference type="Proteomes" id="UP001385951"/>
    </source>
</evidence>
<organism evidence="3 4">
    <name type="scientific">Cerrena zonata</name>
    <dbReference type="NCBI Taxonomy" id="2478898"/>
    <lineage>
        <taxon>Eukaryota</taxon>
        <taxon>Fungi</taxon>
        <taxon>Dikarya</taxon>
        <taxon>Basidiomycota</taxon>
        <taxon>Agaricomycotina</taxon>
        <taxon>Agaricomycetes</taxon>
        <taxon>Polyporales</taxon>
        <taxon>Cerrenaceae</taxon>
        <taxon>Cerrena</taxon>
    </lineage>
</organism>
<protein>
    <recommendedName>
        <fullName evidence="2">DUF7918 domain-containing protein</fullName>
    </recommendedName>
</protein>
<evidence type="ECO:0000259" key="2">
    <source>
        <dbReference type="Pfam" id="PF25534"/>
    </source>
</evidence>
<feature type="compositionally biased region" description="Basic and acidic residues" evidence="1">
    <location>
        <begin position="244"/>
        <end position="253"/>
    </location>
</feature>
<feature type="domain" description="DUF7918" evidence="2">
    <location>
        <begin position="6"/>
        <end position="203"/>
    </location>
</feature>
<dbReference type="EMBL" id="JASBNA010000005">
    <property type="protein sequence ID" value="KAK7691530.1"/>
    <property type="molecule type" value="Genomic_DNA"/>
</dbReference>
<dbReference type="Proteomes" id="UP001385951">
    <property type="component" value="Unassembled WGS sequence"/>
</dbReference>
<keyword evidence="4" id="KW-1185">Reference proteome</keyword>
<evidence type="ECO:0000256" key="1">
    <source>
        <dbReference type="SAM" id="MobiDB-lite"/>
    </source>
</evidence>
<proteinExistence type="predicted"/>
<dbReference type="AlphaFoldDB" id="A0AAW0GE03"/>
<name>A0AAW0GE03_9APHY</name>
<reference evidence="3 4" key="1">
    <citation type="submission" date="2022-09" db="EMBL/GenBank/DDBJ databases">
        <authorList>
            <person name="Palmer J.M."/>
        </authorList>
    </citation>
    <scope>NUCLEOTIDE SEQUENCE [LARGE SCALE GENOMIC DNA]</scope>
    <source>
        <strain evidence="3 4">DSM 7382</strain>
    </source>
</reference>
<feature type="compositionally biased region" description="Polar residues" evidence="1">
    <location>
        <begin position="232"/>
        <end position="243"/>
    </location>
</feature>
<dbReference type="PANTHER" id="PTHR36223:SF1">
    <property type="entry name" value="TRANSCRIPTION ELONGATION FACTOR EAF N-TERMINAL DOMAIN-CONTAINING PROTEIN"/>
    <property type="match status" value="1"/>
</dbReference>
<accession>A0AAW0GE03</accession>
<dbReference type="InterPro" id="IPR057678">
    <property type="entry name" value="DUF7918"/>
</dbReference>
<comment type="caution">
    <text evidence="3">The sequence shown here is derived from an EMBL/GenBank/DDBJ whole genome shotgun (WGS) entry which is preliminary data.</text>
</comment>
<feature type="region of interest" description="Disordered" evidence="1">
    <location>
        <begin position="221"/>
        <end position="275"/>
    </location>
</feature>
<sequence>MKLHDLDFHIYSEDKPLPEYQTKTDASTKTITSFIPSHPGKEFQIRWTSQRTEHLRVICRVDGHEIVRKLTWPSRSGCTKGIYVAADQVMPLVFSNLVLLDDDSLVQDSSTTEKLGTIEMEVIRVIRRGPSESSPSTDFRGVGPVHEKSKKVGGHCVSFGKARPCAPSAWATATTMHPAEGHWAKFVFQYRPEGILRAQGIIEEPQSPEPVGHESIPKAIKRSRSAAPAGENPQQNASSSSLERSTKRVKTESQDDNLIDLTQVGEDPPKLLDPSLRGTVIDLTLDD</sequence>
<evidence type="ECO:0000313" key="3">
    <source>
        <dbReference type="EMBL" id="KAK7691530.1"/>
    </source>
</evidence>
<gene>
    <name evidence="3" type="ORF">QCA50_004929</name>
</gene>
<dbReference type="PANTHER" id="PTHR36223">
    <property type="entry name" value="BETA-LACTAMASE-TYPE TRANSPEPTIDASE FOLD DOMAIN CONTAINING PROTEIN"/>
    <property type="match status" value="1"/>
</dbReference>
<dbReference type="Pfam" id="PF25534">
    <property type="entry name" value="DUF7918"/>
    <property type="match status" value="1"/>
</dbReference>